<dbReference type="Pfam" id="PF13181">
    <property type="entry name" value="TPR_8"/>
    <property type="match status" value="1"/>
</dbReference>
<dbReference type="CDD" id="cd06257">
    <property type="entry name" value="DnaJ"/>
    <property type="match status" value="1"/>
</dbReference>
<proteinExistence type="predicted"/>
<dbReference type="PANTHER" id="PTHR44140:SF2">
    <property type="entry name" value="LD25575P"/>
    <property type="match status" value="1"/>
</dbReference>
<evidence type="ECO:0000313" key="8">
    <source>
        <dbReference type="Proteomes" id="UP001175228"/>
    </source>
</evidence>
<feature type="signal peptide" evidence="5">
    <location>
        <begin position="1"/>
        <end position="19"/>
    </location>
</feature>
<dbReference type="GO" id="GO:0005783">
    <property type="term" value="C:endoplasmic reticulum"/>
    <property type="evidence" value="ECO:0007669"/>
    <property type="project" value="UniProtKB-SubCell"/>
</dbReference>
<dbReference type="AlphaFoldDB" id="A0AA39QFU9"/>
<keyword evidence="3" id="KW-0256">Endoplasmic reticulum</keyword>
<keyword evidence="2 5" id="KW-0732">Signal</keyword>
<name>A0AA39QFU9_9AGAR</name>
<dbReference type="InterPro" id="IPR036869">
    <property type="entry name" value="J_dom_sf"/>
</dbReference>
<reference evidence="7" key="1">
    <citation type="submission" date="2023-06" db="EMBL/GenBank/DDBJ databases">
        <authorList>
            <consortium name="Lawrence Berkeley National Laboratory"/>
            <person name="Ahrendt S."/>
            <person name="Sahu N."/>
            <person name="Indic B."/>
            <person name="Wong-Bajracharya J."/>
            <person name="Merenyi Z."/>
            <person name="Ke H.-M."/>
            <person name="Monk M."/>
            <person name="Kocsube S."/>
            <person name="Drula E."/>
            <person name="Lipzen A."/>
            <person name="Balint B."/>
            <person name="Henrissat B."/>
            <person name="Andreopoulos B."/>
            <person name="Martin F.M."/>
            <person name="Harder C.B."/>
            <person name="Rigling D."/>
            <person name="Ford K.L."/>
            <person name="Foster G.D."/>
            <person name="Pangilinan J."/>
            <person name="Papanicolaou A."/>
            <person name="Barry K."/>
            <person name="LaButti K."/>
            <person name="Viragh M."/>
            <person name="Koriabine M."/>
            <person name="Yan M."/>
            <person name="Riley R."/>
            <person name="Champramary S."/>
            <person name="Plett K.L."/>
            <person name="Tsai I.J."/>
            <person name="Slot J."/>
            <person name="Sipos G."/>
            <person name="Plett J."/>
            <person name="Nagy L.G."/>
            <person name="Grigoriev I.V."/>
        </authorList>
    </citation>
    <scope>NUCLEOTIDE SEQUENCE</scope>
    <source>
        <strain evidence="7">HWK02</strain>
    </source>
</reference>
<organism evidence="7 8">
    <name type="scientific">Armillaria luteobubalina</name>
    <dbReference type="NCBI Taxonomy" id="153913"/>
    <lineage>
        <taxon>Eukaryota</taxon>
        <taxon>Fungi</taxon>
        <taxon>Dikarya</taxon>
        <taxon>Basidiomycota</taxon>
        <taxon>Agaricomycotina</taxon>
        <taxon>Agaricomycetes</taxon>
        <taxon>Agaricomycetidae</taxon>
        <taxon>Agaricales</taxon>
        <taxon>Marasmiineae</taxon>
        <taxon>Physalacriaceae</taxon>
        <taxon>Armillaria</taxon>
    </lineage>
</organism>
<feature type="domain" description="J" evidence="6">
    <location>
        <begin position="423"/>
        <end position="484"/>
    </location>
</feature>
<comment type="caution">
    <text evidence="7">The sequence shown here is derived from an EMBL/GenBank/DDBJ whole genome shotgun (WGS) entry which is preliminary data.</text>
</comment>
<feature type="repeat" description="TPR" evidence="4">
    <location>
        <begin position="26"/>
        <end position="59"/>
    </location>
</feature>
<dbReference type="Gene3D" id="1.25.40.10">
    <property type="entry name" value="Tetratricopeptide repeat domain"/>
    <property type="match status" value="1"/>
</dbReference>
<dbReference type="Gene3D" id="1.10.287.110">
    <property type="entry name" value="DnaJ domain"/>
    <property type="match status" value="1"/>
</dbReference>
<evidence type="ECO:0000256" key="5">
    <source>
        <dbReference type="SAM" id="SignalP"/>
    </source>
</evidence>
<dbReference type="InterPro" id="IPR011990">
    <property type="entry name" value="TPR-like_helical_dom_sf"/>
</dbReference>
<keyword evidence="8" id="KW-1185">Reference proteome</keyword>
<dbReference type="Proteomes" id="UP001175228">
    <property type="component" value="Unassembled WGS sequence"/>
</dbReference>
<accession>A0AA39QFU9</accession>
<dbReference type="GO" id="GO:0034975">
    <property type="term" value="P:protein folding in endoplasmic reticulum"/>
    <property type="evidence" value="ECO:0007669"/>
    <property type="project" value="TreeGrafter"/>
</dbReference>
<evidence type="ECO:0000256" key="2">
    <source>
        <dbReference type="ARBA" id="ARBA00022729"/>
    </source>
</evidence>
<dbReference type="SMART" id="SM00028">
    <property type="entry name" value="TPR"/>
    <property type="match status" value="2"/>
</dbReference>
<dbReference type="GO" id="GO:0051087">
    <property type="term" value="F:protein-folding chaperone binding"/>
    <property type="evidence" value="ECO:0007669"/>
    <property type="project" value="TreeGrafter"/>
</dbReference>
<comment type="subcellular location">
    <subcellularLocation>
        <location evidence="1">Endoplasmic reticulum</location>
    </subcellularLocation>
</comment>
<sequence>MRLAVRPVVLLFQVLLSRAVSSEDDIGSKIARGDHLLSTGQYQQAAEVYSSVIEYSPNQYIFYSKRATAYFSLGQHAMALNDFNRVLTLTAQSFTLAYIMKAQIHTKDGHFLKARGSLQHFIDIPRAESKHDIRVSQLLADISQGEILAKNIALQREYQLWDACLKSTEAALKISSHSIAFREARAECSIAAGDFSGAVTDLIHLTQFLPPSSSLHTRIFQIGFFFLSPSSADIYVLRQCLRFDPESKSCLSLFRLARDINNGFTRLEKLLYDEDWNGVIELLTGNEIYGGLMQEFDDAVDNHIHSGQTSSLDHDSPIAFSSLPSPRNISPRRQLLVRSLCRAYTNTNSWKMAHQWCVTLLAMDGCADDVDGLRGRDTRQQKEWDQIVGGRHPDYEVYSSRVDFDPYSTSQSPGWAPGQGATSYHEILGIDQNADYATIRKAFRNAALKAHPDKGGSESRMAAVNEAYEVLSQRNLRARFDWDDTEHHEYPNMAPYDGFLYAQARGGGVF</sequence>
<keyword evidence="4" id="KW-0802">TPR repeat</keyword>
<evidence type="ECO:0000313" key="7">
    <source>
        <dbReference type="EMBL" id="KAK0501081.1"/>
    </source>
</evidence>
<evidence type="ECO:0000256" key="1">
    <source>
        <dbReference type="ARBA" id="ARBA00004240"/>
    </source>
</evidence>
<dbReference type="InterPro" id="IPR001623">
    <property type="entry name" value="DnaJ_domain"/>
</dbReference>
<dbReference type="InterPro" id="IPR019734">
    <property type="entry name" value="TPR_rpt"/>
</dbReference>
<dbReference type="PANTHER" id="PTHR44140">
    <property type="entry name" value="LD25575P"/>
    <property type="match status" value="1"/>
</dbReference>
<feature type="chain" id="PRO_5041267307" description="J domain-containing protein" evidence="5">
    <location>
        <begin position="20"/>
        <end position="510"/>
    </location>
</feature>
<dbReference type="EMBL" id="JAUEPU010000007">
    <property type="protein sequence ID" value="KAK0501081.1"/>
    <property type="molecule type" value="Genomic_DNA"/>
</dbReference>
<dbReference type="InterPro" id="IPR051727">
    <property type="entry name" value="DnaJ_C3_Co-chaperones"/>
</dbReference>
<gene>
    <name evidence="7" type="ORF">EDD18DRAFT_1067640</name>
</gene>
<dbReference type="SMART" id="SM00271">
    <property type="entry name" value="DnaJ"/>
    <property type="match status" value="1"/>
</dbReference>
<dbReference type="PROSITE" id="PS50076">
    <property type="entry name" value="DNAJ_2"/>
    <property type="match status" value="1"/>
</dbReference>
<dbReference type="GO" id="GO:0051787">
    <property type="term" value="F:misfolded protein binding"/>
    <property type="evidence" value="ECO:0007669"/>
    <property type="project" value="TreeGrafter"/>
</dbReference>
<evidence type="ECO:0000259" key="6">
    <source>
        <dbReference type="PROSITE" id="PS50076"/>
    </source>
</evidence>
<evidence type="ECO:0000256" key="3">
    <source>
        <dbReference type="ARBA" id="ARBA00022824"/>
    </source>
</evidence>
<evidence type="ECO:0000256" key="4">
    <source>
        <dbReference type="PROSITE-ProRule" id="PRU00339"/>
    </source>
</evidence>
<dbReference type="Pfam" id="PF00226">
    <property type="entry name" value="DnaJ"/>
    <property type="match status" value="1"/>
</dbReference>
<dbReference type="SUPFAM" id="SSF46565">
    <property type="entry name" value="Chaperone J-domain"/>
    <property type="match status" value="1"/>
</dbReference>
<protein>
    <recommendedName>
        <fullName evidence="6">J domain-containing protein</fullName>
    </recommendedName>
</protein>
<dbReference type="SUPFAM" id="SSF48452">
    <property type="entry name" value="TPR-like"/>
    <property type="match status" value="1"/>
</dbReference>
<dbReference type="PROSITE" id="PS50005">
    <property type="entry name" value="TPR"/>
    <property type="match status" value="1"/>
</dbReference>